<reference evidence="3" key="1">
    <citation type="journal article" date="2020" name="Stud. Mycol.">
        <title>101 Dothideomycetes genomes: a test case for predicting lifestyles and emergence of pathogens.</title>
        <authorList>
            <person name="Haridas S."/>
            <person name="Albert R."/>
            <person name="Binder M."/>
            <person name="Bloem J."/>
            <person name="Labutti K."/>
            <person name="Salamov A."/>
            <person name="Andreopoulos B."/>
            <person name="Baker S."/>
            <person name="Barry K."/>
            <person name="Bills G."/>
            <person name="Bluhm B."/>
            <person name="Cannon C."/>
            <person name="Castanera R."/>
            <person name="Culley D."/>
            <person name="Daum C."/>
            <person name="Ezra D."/>
            <person name="Gonzalez J."/>
            <person name="Henrissat B."/>
            <person name="Kuo A."/>
            <person name="Liang C."/>
            <person name="Lipzen A."/>
            <person name="Lutzoni F."/>
            <person name="Magnuson J."/>
            <person name="Mondo S."/>
            <person name="Nolan M."/>
            <person name="Ohm R."/>
            <person name="Pangilinan J."/>
            <person name="Park H.-J."/>
            <person name="Ramirez L."/>
            <person name="Alfaro M."/>
            <person name="Sun H."/>
            <person name="Tritt A."/>
            <person name="Yoshinaga Y."/>
            <person name="Zwiers L.-H."/>
            <person name="Turgeon B."/>
            <person name="Goodwin S."/>
            <person name="Spatafora J."/>
            <person name="Crous P."/>
            <person name="Grigoriev I."/>
        </authorList>
    </citation>
    <scope>NUCLEOTIDE SEQUENCE</scope>
    <source>
        <strain evidence="3">CBS 130266</strain>
    </source>
</reference>
<name>A0A9P4NFU3_9PEZI</name>
<dbReference type="OrthoDB" id="10252740at2759"/>
<dbReference type="InterPro" id="IPR036397">
    <property type="entry name" value="RNaseH_sf"/>
</dbReference>
<dbReference type="Proteomes" id="UP000800235">
    <property type="component" value="Unassembled WGS sequence"/>
</dbReference>
<dbReference type="InterPro" id="IPR014811">
    <property type="entry name" value="ArgoL1"/>
</dbReference>
<dbReference type="Pfam" id="PF16486">
    <property type="entry name" value="ArgoN"/>
    <property type="match status" value="1"/>
</dbReference>
<dbReference type="CDD" id="cd04657">
    <property type="entry name" value="Piwi_ago-like"/>
    <property type="match status" value="1"/>
</dbReference>
<dbReference type="InterPro" id="IPR012337">
    <property type="entry name" value="RNaseH-like_sf"/>
</dbReference>
<dbReference type="Gene3D" id="3.30.420.10">
    <property type="entry name" value="Ribonuclease H-like superfamily/Ribonuclease H"/>
    <property type="match status" value="1"/>
</dbReference>
<evidence type="ECO:0000259" key="2">
    <source>
        <dbReference type="PROSITE" id="PS50822"/>
    </source>
</evidence>
<comment type="caution">
    <text evidence="3">The sequence shown here is derived from an EMBL/GenBank/DDBJ whole genome shotgun (WGS) entry which is preliminary data.</text>
</comment>
<dbReference type="Pfam" id="PF08699">
    <property type="entry name" value="ArgoL1"/>
    <property type="match status" value="1"/>
</dbReference>
<keyword evidence="3" id="KW-0648">Protein biosynthesis</keyword>
<dbReference type="SUPFAM" id="SSF101690">
    <property type="entry name" value="PAZ domain"/>
    <property type="match status" value="1"/>
</dbReference>
<dbReference type="EMBL" id="MU007116">
    <property type="protein sequence ID" value="KAF2419774.1"/>
    <property type="molecule type" value="Genomic_DNA"/>
</dbReference>
<dbReference type="SMART" id="SM01163">
    <property type="entry name" value="DUF1785"/>
    <property type="match status" value="1"/>
</dbReference>
<dbReference type="AlphaFoldDB" id="A0A9P4NFU3"/>
<dbReference type="GO" id="GO:0003743">
    <property type="term" value="F:translation initiation factor activity"/>
    <property type="evidence" value="ECO:0007669"/>
    <property type="project" value="UniProtKB-KW"/>
</dbReference>
<gene>
    <name evidence="3" type="ORF">EJ08DRAFT_598757</name>
</gene>
<dbReference type="Pfam" id="PF02171">
    <property type="entry name" value="Piwi"/>
    <property type="match status" value="1"/>
</dbReference>
<feature type="compositionally biased region" description="Basic and acidic residues" evidence="1">
    <location>
        <begin position="849"/>
        <end position="871"/>
    </location>
</feature>
<proteinExistence type="predicted"/>
<evidence type="ECO:0000256" key="1">
    <source>
        <dbReference type="SAM" id="MobiDB-lite"/>
    </source>
</evidence>
<keyword evidence="4" id="KW-1185">Reference proteome</keyword>
<keyword evidence="3" id="KW-0396">Initiation factor</keyword>
<evidence type="ECO:0000313" key="4">
    <source>
        <dbReference type="Proteomes" id="UP000800235"/>
    </source>
</evidence>
<dbReference type="Pfam" id="PF16488">
    <property type="entry name" value="ArgoL2"/>
    <property type="match status" value="1"/>
</dbReference>
<dbReference type="Pfam" id="PF16487">
    <property type="entry name" value="ArgoMid"/>
    <property type="match status" value="1"/>
</dbReference>
<dbReference type="InterPro" id="IPR032474">
    <property type="entry name" value="Argonaute_N"/>
</dbReference>
<dbReference type="InterPro" id="IPR032472">
    <property type="entry name" value="ArgoL2"/>
</dbReference>
<dbReference type="Pfam" id="PF02170">
    <property type="entry name" value="PAZ"/>
    <property type="match status" value="1"/>
</dbReference>
<dbReference type="InterPro" id="IPR032473">
    <property type="entry name" value="Argonaute_Mid_dom"/>
</dbReference>
<evidence type="ECO:0000313" key="3">
    <source>
        <dbReference type="EMBL" id="KAF2419774.1"/>
    </source>
</evidence>
<organism evidence="3 4">
    <name type="scientific">Tothia fuscella</name>
    <dbReference type="NCBI Taxonomy" id="1048955"/>
    <lineage>
        <taxon>Eukaryota</taxon>
        <taxon>Fungi</taxon>
        <taxon>Dikarya</taxon>
        <taxon>Ascomycota</taxon>
        <taxon>Pezizomycotina</taxon>
        <taxon>Dothideomycetes</taxon>
        <taxon>Pleosporomycetidae</taxon>
        <taxon>Venturiales</taxon>
        <taxon>Cylindrosympodiaceae</taxon>
        <taxon>Tothia</taxon>
    </lineage>
</organism>
<sequence length="907" mass="102318">MDIQEKWKHFDLLDAKSRKASPIQNLPPRPSKSNSLGKEVNIRLNTFHVLEYPSKPVHQYDVTVFGQSDIKRMVIEKVWKSKAVQDKLDRSWIFDGNKLAWSLNRLPNDQIVINVDLDMEEGRQRSSGRNTFKIAIKFVGDIDFSTLRGYLTGKCAFDVSILETMSFLDHLLREAPSRKYTQIKKSFFARGQNRFSLGGGVEAFKGVFASARLVHSGMSTGPCLSINVDVANGTFFTEMDLIDMIRELTRCRTREDVITAFQRAKQGDWHKSPMYKALKALTHVTVHKKTMPPVNGVFKEFKIHRFQNKDAYERTFNLQTRDANGEVTSSITTTIAEYFRNRWGINCARGLPLVELTKKGELVPVEALHIPQNQRYKVKLDDKQTSQMIKFAVTLPDERWAAVNHGVAMLDWQTDPYLKNYGLKISPNPAEVKGRILPTPEPTFAVGKIDARTASTGRWRIDGKKFLTNNTRPLKSWGVAIVNSGRGACINQGQAENFFTQFCKIYRTHGGQIEGMPHMQVVNLVRGGEMITDIWNSTGNKFQAKPQIIFFVVPDRNAEAYMRIKKSCECRYGVVSQVMQSAHVQKAQDQYISNVCMKVNAKLGGTTSMAVGCLPKVDKTFATVPTMIIGADVSHAAPGVMDQGSMAAITCSMDAKFTKYNALCDTNGNRVEIISTQNIQRLLKKMVEQWMNNFRGRVPDRVIYYRDGVSAGQYAHVLDQEVADMKAMFRVINPAAQPKFTVIICAKRHHIRFFPQQGDRNKNPLPGTLVETGCTHPFEFDFYLAAHSAIKGTARPVHYHVILNECGFSSELIQQLTFEHCFQYARSTTPVSMFPAVYYAHLASNRAKAHDNKPAVSSGKKETAERRDREQQGGSTALSTSDKDIAEIPPLMPMNNSLGIENTMWYI</sequence>
<dbReference type="PROSITE" id="PS50822">
    <property type="entry name" value="PIWI"/>
    <property type="match status" value="1"/>
</dbReference>
<dbReference type="GO" id="GO:0003723">
    <property type="term" value="F:RNA binding"/>
    <property type="evidence" value="ECO:0007669"/>
    <property type="project" value="InterPro"/>
</dbReference>
<feature type="region of interest" description="Disordered" evidence="1">
    <location>
        <begin position="849"/>
        <end position="886"/>
    </location>
</feature>
<dbReference type="Gene3D" id="2.170.260.10">
    <property type="entry name" value="paz domain"/>
    <property type="match status" value="1"/>
</dbReference>
<dbReference type="PANTHER" id="PTHR22891">
    <property type="entry name" value="EUKARYOTIC TRANSLATION INITIATION FACTOR 2C"/>
    <property type="match status" value="1"/>
</dbReference>
<protein>
    <submittedName>
        <fullName evidence="3">Eukaryotic translation initiation factor 2C 3</fullName>
    </submittedName>
</protein>
<feature type="domain" description="Piwi" evidence="2">
    <location>
        <begin position="548"/>
        <end position="852"/>
    </location>
</feature>
<dbReference type="InterPro" id="IPR003165">
    <property type="entry name" value="Piwi"/>
</dbReference>
<dbReference type="InterPro" id="IPR036085">
    <property type="entry name" value="PAZ_dom_sf"/>
</dbReference>
<dbReference type="InterPro" id="IPR045246">
    <property type="entry name" value="Piwi_ago-like"/>
</dbReference>
<dbReference type="SMART" id="SM00950">
    <property type="entry name" value="Piwi"/>
    <property type="match status" value="1"/>
</dbReference>
<dbReference type="Gene3D" id="3.40.50.2300">
    <property type="match status" value="1"/>
</dbReference>
<dbReference type="SUPFAM" id="SSF53098">
    <property type="entry name" value="Ribonuclease H-like"/>
    <property type="match status" value="1"/>
</dbReference>
<accession>A0A9P4NFU3</accession>
<dbReference type="InterPro" id="IPR003100">
    <property type="entry name" value="PAZ_dom"/>
</dbReference>